<sequence length="159" mass="17173">MTSQVNLSVACDAVAASGPTGTVTSEPRLVAAALNFDPGTFITEHSARVRLSINTTFRRRTDTPNRQRRSLPSASLTPLSLVAPAGERLAEAVPPSVHTAHTGTHIDAQAPEDLHCIVHTKTARGRSRSRHEHGPITKFIMIFTSQTRTAQQQSTEDSK</sequence>
<dbReference type="Proteomes" id="UP000076871">
    <property type="component" value="Unassembled WGS sequence"/>
</dbReference>
<proteinExistence type="predicted"/>
<dbReference type="InParanoid" id="A0A165H9E6"/>
<dbReference type="GeneID" id="63824885"/>
<dbReference type="RefSeq" id="XP_040769165.1">
    <property type="nucleotide sequence ID" value="XM_040907856.1"/>
</dbReference>
<dbReference type="EMBL" id="KV427607">
    <property type="protein sequence ID" value="KZT11425.1"/>
    <property type="molecule type" value="Genomic_DNA"/>
</dbReference>
<gene>
    <name evidence="1" type="ORF">LAESUDRAFT_720653</name>
</gene>
<evidence type="ECO:0000313" key="2">
    <source>
        <dbReference type="Proteomes" id="UP000076871"/>
    </source>
</evidence>
<evidence type="ECO:0000313" key="1">
    <source>
        <dbReference type="EMBL" id="KZT11425.1"/>
    </source>
</evidence>
<organism evidence="1 2">
    <name type="scientific">Laetiporus sulphureus 93-53</name>
    <dbReference type="NCBI Taxonomy" id="1314785"/>
    <lineage>
        <taxon>Eukaryota</taxon>
        <taxon>Fungi</taxon>
        <taxon>Dikarya</taxon>
        <taxon>Basidiomycota</taxon>
        <taxon>Agaricomycotina</taxon>
        <taxon>Agaricomycetes</taxon>
        <taxon>Polyporales</taxon>
        <taxon>Laetiporus</taxon>
    </lineage>
</organism>
<name>A0A165H9E6_9APHY</name>
<accession>A0A165H9E6</accession>
<reference evidence="1 2" key="1">
    <citation type="journal article" date="2016" name="Mol. Biol. Evol.">
        <title>Comparative Genomics of Early-Diverging Mushroom-Forming Fungi Provides Insights into the Origins of Lignocellulose Decay Capabilities.</title>
        <authorList>
            <person name="Nagy L.G."/>
            <person name="Riley R."/>
            <person name="Tritt A."/>
            <person name="Adam C."/>
            <person name="Daum C."/>
            <person name="Floudas D."/>
            <person name="Sun H."/>
            <person name="Yadav J.S."/>
            <person name="Pangilinan J."/>
            <person name="Larsson K.H."/>
            <person name="Matsuura K."/>
            <person name="Barry K."/>
            <person name="Labutti K."/>
            <person name="Kuo R."/>
            <person name="Ohm R.A."/>
            <person name="Bhattacharya S.S."/>
            <person name="Shirouzu T."/>
            <person name="Yoshinaga Y."/>
            <person name="Martin F.M."/>
            <person name="Grigoriev I.V."/>
            <person name="Hibbett D.S."/>
        </authorList>
    </citation>
    <scope>NUCLEOTIDE SEQUENCE [LARGE SCALE GENOMIC DNA]</scope>
    <source>
        <strain evidence="1 2">93-53</strain>
    </source>
</reference>
<dbReference type="AlphaFoldDB" id="A0A165H9E6"/>
<protein>
    <submittedName>
        <fullName evidence="1">Uncharacterized protein</fullName>
    </submittedName>
</protein>
<keyword evidence="2" id="KW-1185">Reference proteome</keyword>